<dbReference type="KEGG" id="smo:SELMODRAFT_57148"/>
<evidence type="ECO:0000256" key="1">
    <source>
        <dbReference type="ARBA" id="ARBA00038362"/>
    </source>
</evidence>
<reference evidence="2 3" key="1">
    <citation type="journal article" date="2011" name="Science">
        <title>The Selaginella genome identifies genetic changes associated with the evolution of vascular plants.</title>
        <authorList>
            <person name="Banks J.A."/>
            <person name="Nishiyama T."/>
            <person name="Hasebe M."/>
            <person name="Bowman J.L."/>
            <person name="Gribskov M."/>
            <person name="dePamphilis C."/>
            <person name="Albert V.A."/>
            <person name="Aono N."/>
            <person name="Aoyama T."/>
            <person name="Ambrose B.A."/>
            <person name="Ashton N.W."/>
            <person name="Axtell M.J."/>
            <person name="Barker E."/>
            <person name="Barker M.S."/>
            <person name="Bennetzen J.L."/>
            <person name="Bonawitz N.D."/>
            <person name="Chapple C."/>
            <person name="Cheng C."/>
            <person name="Correa L.G."/>
            <person name="Dacre M."/>
            <person name="DeBarry J."/>
            <person name="Dreyer I."/>
            <person name="Elias M."/>
            <person name="Engstrom E.M."/>
            <person name="Estelle M."/>
            <person name="Feng L."/>
            <person name="Finet C."/>
            <person name="Floyd S.K."/>
            <person name="Frommer W.B."/>
            <person name="Fujita T."/>
            <person name="Gramzow L."/>
            <person name="Gutensohn M."/>
            <person name="Harholt J."/>
            <person name="Hattori M."/>
            <person name="Heyl A."/>
            <person name="Hirai T."/>
            <person name="Hiwatashi Y."/>
            <person name="Ishikawa M."/>
            <person name="Iwata M."/>
            <person name="Karol K.G."/>
            <person name="Koehler B."/>
            <person name="Kolukisaoglu U."/>
            <person name="Kubo M."/>
            <person name="Kurata T."/>
            <person name="Lalonde S."/>
            <person name="Li K."/>
            <person name="Li Y."/>
            <person name="Litt A."/>
            <person name="Lyons E."/>
            <person name="Manning G."/>
            <person name="Maruyama T."/>
            <person name="Michael T.P."/>
            <person name="Mikami K."/>
            <person name="Miyazaki S."/>
            <person name="Morinaga S."/>
            <person name="Murata T."/>
            <person name="Mueller-Roeber B."/>
            <person name="Nelson D.R."/>
            <person name="Obara M."/>
            <person name="Oguri Y."/>
            <person name="Olmstead R.G."/>
            <person name="Onodera N."/>
            <person name="Petersen B.L."/>
            <person name="Pils B."/>
            <person name="Prigge M."/>
            <person name="Rensing S.A."/>
            <person name="Riano-Pachon D.M."/>
            <person name="Roberts A.W."/>
            <person name="Sato Y."/>
            <person name="Scheller H.V."/>
            <person name="Schulz B."/>
            <person name="Schulz C."/>
            <person name="Shakirov E.V."/>
            <person name="Shibagaki N."/>
            <person name="Shinohara N."/>
            <person name="Shippen D.E."/>
            <person name="Soerensen I."/>
            <person name="Sotooka R."/>
            <person name="Sugimoto N."/>
            <person name="Sugita M."/>
            <person name="Sumikawa N."/>
            <person name="Tanurdzic M."/>
            <person name="Theissen G."/>
            <person name="Ulvskov P."/>
            <person name="Wakazuki S."/>
            <person name="Weng J.K."/>
            <person name="Willats W.W."/>
            <person name="Wipf D."/>
            <person name="Wolf P.G."/>
            <person name="Yang L."/>
            <person name="Zimmer A.D."/>
            <person name="Zhu Q."/>
            <person name="Mitros T."/>
            <person name="Hellsten U."/>
            <person name="Loque D."/>
            <person name="Otillar R."/>
            <person name="Salamov A."/>
            <person name="Schmutz J."/>
            <person name="Shapiro H."/>
            <person name="Lindquist E."/>
            <person name="Lucas S."/>
            <person name="Rokhsar D."/>
            <person name="Grigoriev I.V."/>
        </authorList>
    </citation>
    <scope>NUCLEOTIDE SEQUENCE [LARGE SCALE GENOMIC DNA]</scope>
</reference>
<dbReference type="Pfam" id="PF00300">
    <property type="entry name" value="His_Phos_1"/>
    <property type="match status" value="1"/>
</dbReference>
<keyword evidence="3" id="KW-1185">Reference proteome</keyword>
<evidence type="ECO:0000313" key="2">
    <source>
        <dbReference type="EMBL" id="EFJ23767.1"/>
    </source>
</evidence>
<dbReference type="InterPro" id="IPR029033">
    <property type="entry name" value="His_PPase_superfam"/>
</dbReference>
<accession>D8RVF4</accession>
<dbReference type="Gene3D" id="3.40.50.1240">
    <property type="entry name" value="Phosphoglycerate mutase-like"/>
    <property type="match status" value="1"/>
</dbReference>
<sequence length="176" mass="19888">VRHAEADHNAGPGFHAAHRIFDPSLKPNGWKQVEQLRKHVEVTGLIRDIELVVVSPLRRALQTAVGVFGGETEPPFLSLNGVASSSSCFNPPLIALELCRELITPYECNKRSPISTCKIQFPMVDFTQIKEDQDVLWHPNIRELKDSLEGRRRAFLQWLLCRKEKNIAVVSHSAFL</sequence>
<organism evidence="3">
    <name type="scientific">Selaginella moellendorffii</name>
    <name type="common">Spikemoss</name>
    <dbReference type="NCBI Taxonomy" id="88036"/>
    <lineage>
        <taxon>Eukaryota</taxon>
        <taxon>Viridiplantae</taxon>
        <taxon>Streptophyta</taxon>
        <taxon>Embryophyta</taxon>
        <taxon>Tracheophyta</taxon>
        <taxon>Lycopodiopsida</taxon>
        <taxon>Selaginellales</taxon>
        <taxon>Selaginellaceae</taxon>
        <taxon>Selaginella</taxon>
    </lineage>
</organism>
<dbReference type="eggNOG" id="KOG4754">
    <property type="taxonomic scope" value="Eukaryota"/>
</dbReference>
<dbReference type="OrthoDB" id="496981at2759"/>
<dbReference type="EMBL" id="GL377591">
    <property type="protein sequence ID" value="EFJ23767.1"/>
    <property type="molecule type" value="Genomic_DNA"/>
</dbReference>
<evidence type="ECO:0000313" key="3">
    <source>
        <dbReference type="Proteomes" id="UP000001514"/>
    </source>
</evidence>
<dbReference type="PANTHER" id="PTHR48100">
    <property type="entry name" value="BROAD-SPECIFICITY PHOSPHATASE YOR283W-RELATED"/>
    <property type="match status" value="1"/>
</dbReference>
<dbReference type="Gramene" id="EFJ23767">
    <property type="protein sequence ID" value="EFJ23767"/>
    <property type="gene ID" value="SELMODRAFT_57148"/>
</dbReference>
<protein>
    <recommendedName>
        <fullName evidence="4">Phosphoglycerate mutase-like protein</fullName>
    </recommendedName>
</protein>
<evidence type="ECO:0008006" key="4">
    <source>
        <dbReference type="Google" id="ProtNLM"/>
    </source>
</evidence>
<dbReference type="HOGENOM" id="CLU_039184_4_2_1"/>
<dbReference type="InParanoid" id="D8RVF4"/>
<name>D8RVF4_SELML</name>
<gene>
    <name evidence="2" type="ORF">SELMODRAFT_57148</name>
</gene>
<dbReference type="GO" id="GO:0016791">
    <property type="term" value="F:phosphatase activity"/>
    <property type="evidence" value="ECO:0000318"/>
    <property type="project" value="GO_Central"/>
</dbReference>
<dbReference type="InterPro" id="IPR050275">
    <property type="entry name" value="PGM_Phosphatase"/>
</dbReference>
<dbReference type="SUPFAM" id="SSF53254">
    <property type="entry name" value="Phosphoglycerate mutase-like"/>
    <property type="match status" value="1"/>
</dbReference>
<dbReference type="Proteomes" id="UP000001514">
    <property type="component" value="Unassembled WGS sequence"/>
</dbReference>
<feature type="non-terminal residue" evidence="2">
    <location>
        <position position="176"/>
    </location>
</feature>
<dbReference type="InterPro" id="IPR013078">
    <property type="entry name" value="His_Pase_superF_clade-1"/>
</dbReference>
<proteinExistence type="inferred from homology"/>
<dbReference type="PANTHER" id="PTHR48100:SF1">
    <property type="entry name" value="HISTIDINE PHOSPHATASE FAMILY PROTEIN-RELATED"/>
    <property type="match status" value="1"/>
</dbReference>
<dbReference type="AlphaFoldDB" id="D8RVF4"/>
<dbReference type="CDD" id="cd07067">
    <property type="entry name" value="HP_PGM_like"/>
    <property type="match status" value="1"/>
</dbReference>
<feature type="non-terminal residue" evidence="2">
    <location>
        <position position="1"/>
    </location>
</feature>
<dbReference type="GO" id="GO:0005737">
    <property type="term" value="C:cytoplasm"/>
    <property type="evidence" value="ECO:0000318"/>
    <property type="project" value="GO_Central"/>
</dbReference>
<comment type="similarity">
    <text evidence="1">Belongs to the phosphoglycerate mutase family.</text>
</comment>